<dbReference type="SMART" id="SM01081">
    <property type="entry name" value="CHB_HEX"/>
    <property type="match status" value="1"/>
</dbReference>
<dbReference type="HOGENOM" id="CLU_007082_4_1_6"/>
<dbReference type="GO" id="GO:0016020">
    <property type="term" value="C:membrane"/>
    <property type="evidence" value="ECO:0007669"/>
    <property type="project" value="TreeGrafter"/>
</dbReference>
<evidence type="ECO:0000256" key="9">
    <source>
        <dbReference type="SAM" id="SignalP"/>
    </source>
</evidence>
<dbReference type="InterPro" id="IPR004867">
    <property type="entry name" value="CHB_C_dom"/>
</dbReference>
<dbReference type="PRINTS" id="PR00738">
    <property type="entry name" value="GLHYDRLASE20"/>
</dbReference>
<dbReference type="SUPFAM" id="SSF51445">
    <property type="entry name" value="(Trans)glycosidases"/>
    <property type="match status" value="1"/>
</dbReference>
<feature type="domain" description="Chitobiase/beta-hexosaminidases N-terminal" evidence="10">
    <location>
        <begin position="52"/>
        <end position="201"/>
    </location>
</feature>
<dbReference type="CDD" id="cd06569">
    <property type="entry name" value="GH20_Sm-chitobiase-like"/>
    <property type="match status" value="1"/>
</dbReference>
<evidence type="ECO:0000313" key="12">
    <source>
        <dbReference type="Proteomes" id="UP000000238"/>
    </source>
</evidence>
<dbReference type="SUPFAM" id="SSF49384">
    <property type="entry name" value="Carbohydrate-binding domain"/>
    <property type="match status" value="1"/>
</dbReference>
<dbReference type="GO" id="GO:0030203">
    <property type="term" value="P:glycosaminoglycan metabolic process"/>
    <property type="evidence" value="ECO:0007669"/>
    <property type="project" value="TreeGrafter"/>
</dbReference>
<dbReference type="InterPro" id="IPR004866">
    <property type="entry name" value="CHB/HEX_N_dom"/>
</dbReference>
<accession>Q2SCY9</accession>
<dbReference type="Proteomes" id="UP000000238">
    <property type="component" value="Chromosome"/>
</dbReference>
<keyword evidence="4" id="KW-0378">Hydrolase</keyword>
<gene>
    <name evidence="11" type="ordered locus">HCH_04791</name>
</gene>
<dbReference type="Gene3D" id="3.30.379.10">
    <property type="entry name" value="Chitobiase/beta-hexosaminidase domain 2-like"/>
    <property type="match status" value="1"/>
</dbReference>
<dbReference type="Pfam" id="PF03174">
    <property type="entry name" value="CHB_HEX_C"/>
    <property type="match status" value="1"/>
</dbReference>
<dbReference type="eggNOG" id="COG3525">
    <property type="taxonomic scope" value="Bacteria"/>
</dbReference>
<evidence type="ECO:0000256" key="5">
    <source>
        <dbReference type="ARBA" id="ARBA00023295"/>
    </source>
</evidence>
<dbReference type="InterPro" id="IPR017853">
    <property type="entry name" value="GH"/>
</dbReference>
<dbReference type="CAZy" id="GH20">
    <property type="family name" value="Glycoside Hydrolase Family 20"/>
</dbReference>
<dbReference type="EC" id="3.2.1.52" evidence="3"/>
<evidence type="ECO:0000256" key="7">
    <source>
        <dbReference type="ARBA" id="ARBA00033000"/>
    </source>
</evidence>
<dbReference type="Pfam" id="PF02838">
    <property type="entry name" value="Glyco_hydro_20b"/>
    <property type="match status" value="1"/>
</dbReference>
<keyword evidence="12" id="KW-1185">Reference proteome</keyword>
<dbReference type="GO" id="GO:0030247">
    <property type="term" value="F:polysaccharide binding"/>
    <property type="evidence" value="ECO:0007669"/>
    <property type="project" value="InterPro"/>
</dbReference>
<feature type="signal peptide" evidence="9">
    <location>
        <begin position="1"/>
        <end position="30"/>
    </location>
</feature>
<dbReference type="InterPro" id="IPR014756">
    <property type="entry name" value="Ig_E-set"/>
</dbReference>
<evidence type="ECO:0000256" key="4">
    <source>
        <dbReference type="ARBA" id="ARBA00022801"/>
    </source>
</evidence>
<dbReference type="Pfam" id="PF00728">
    <property type="entry name" value="Glyco_hydro_20"/>
    <property type="match status" value="1"/>
</dbReference>
<dbReference type="Pfam" id="PF03173">
    <property type="entry name" value="CHB_HEX"/>
    <property type="match status" value="1"/>
</dbReference>
<evidence type="ECO:0000256" key="8">
    <source>
        <dbReference type="PIRSR" id="PIRSR625705-1"/>
    </source>
</evidence>
<sequence length="882" mass="97036">MTYRGNQTRLKRLSLCVAMLAAMQAQNAMAETLHAAAAPTGFDARQSAQTVSELGVTWQVTDNLQDSYNSFLADLTIHNRGAADLEASGWTIYFNFVRDVLAVTPSDQFNVEHINGDFFKLTPAAGFTGLKAGESLKIQLKASFWAISKSDAPAGFYIVKNDGAGGQSVEAITDVTLGAQTTPEQTQRFDGDNMPLDTAEVRFERNRQYLAAAQTGPALLPTPASMTVNEAESLTVAEPFKLYFDRRFMREGRYLQSQLQALGVPVEVVRRCADAANAICLQGAQNSGRAGSDESYQLSTSAASGVRIAADSPTGMFYGVQSLLGLIPLDTYQGGGLPVRLPVVEISDAPRFSYRGMHLDVARHFSQPESVKKLIDVMALYKLNKLHLHLSDDEGWRLEIPGLPELTSVGGKRGHSENELDNLVPSFGSGPFADSNNGSGYFSRRQYIELLRYAAERHIEVVPEFDLPGHARAAIKSMEARAKHFAEAGKPYQGRNFLLSDPEDKSEYKSVQGWKDNVINPCMPTTYFFIDKVVGEVSRMYRQAGLRMPAFHVGADEVPAGVWKKSPACTRMFGSEELSADEVETLNRFFNATVTGIVAAHGTKIAGWEELAFMHEDGGKVVNPHFVGGIMIPYVWNNVWGWGTEDNAYKLANAGYPVVLANATNLYFDLAYQKAPEEPGYYWAGFVDTRRVYEFTPMDVFKAAWVDRMGNPLTDDMWNDRTRLAADKQDMILGVQGELWSENVKTESDLFYLALPKLLGLAERAWSPQPDWANEADQAQRLSGLNQAWSGFAARVGAYDLKRLDSWNGGYDFRVPPPGARVADGMLEANLSFPGLEIRYTLDGSEPTTESPLYDGPVAVSGGVKLKTFTPSGRASRTVELN</sequence>
<dbReference type="InterPro" id="IPR012291">
    <property type="entry name" value="CBM2_carb-bd_dom_sf"/>
</dbReference>
<proteinExistence type="inferred from homology"/>
<reference evidence="11 12" key="1">
    <citation type="journal article" date="2005" name="Nucleic Acids Res.">
        <title>Genomic blueprint of Hahella chejuensis, a marine microbe producing an algicidal agent.</title>
        <authorList>
            <person name="Jeong H."/>
            <person name="Yim J.H."/>
            <person name="Lee C."/>
            <person name="Choi S.-H."/>
            <person name="Park Y.K."/>
            <person name="Yoon S.H."/>
            <person name="Hur C.-G."/>
            <person name="Kang H.-Y."/>
            <person name="Kim D."/>
            <person name="Lee H.H."/>
            <person name="Park K.H."/>
            <person name="Park S.-H."/>
            <person name="Park H.-S."/>
            <person name="Lee H.K."/>
            <person name="Oh T.K."/>
            <person name="Kim J.F."/>
        </authorList>
    </citation>
    <scope>NUCLEOTIDE SEQUENCE [LARGE SCALE GENOMIC DNA]</scope>
    <source>
        <strain evidence="11 12">KCTC 2396</strain>
    </source>
</reference>
<evidence type="ECO:0000259" key="10">
    <source>
        <dbReference type="SMART" id="SM01081"/>
    </source>
</evidence>
<dbReference type="RefSeq" id="WP_011398550.1">
    <property type="nucleotide sequence ID" value="NC_007645.1"/>
</dbReference>
<dbReference type="GO" id="GO:0004563">
    <property type="term" value="F:beta-N-acetylhexosaminidase activity"/>
    <property type="evidence" value="ECO:0007669"/>
    <property type="project" value="UniProtKB-EC"/>
</dbReference>
<evidence type="ECO:0000256" key="3">
    <source>
        <dbReference type="ARBA" id="ARBA00012663"/>
    </source>
</evidence>
<dbReference type="InterPro" id="IPR015883">
    <property type="entry name" value="Glyco_hydro_20_cat"/>
</dbReference>
<name>Q2SCY9_HAHCH</name>
<evidence type="ECO:0000256" key="1">
    <source>
        <dbReference type="ARBA" id="ARBA00001231"/>
    </source>
</evidence>
<dbReference type="PANTHER" id="PTHR22600">
    <property type="entry name" value="BETA-HEXOSAMINIDASE"/>
    <property type="match status" value="1"/>
</dbReference>
<comment type="catalytic activity">
    <reaction evidence="1">
        <text>Hydrolysis of terminal non-reducing N-acetyl-D-hexosamine residues in N-acetyl-beta-D-hexosaminides.</text>
        <dbReference type="EC" id="3.2.1.52"/>
    </reaction>
</comment>
<dbReference type="AlphaFoldDB" id="Q2SCY9"/>
<dbReference type="InterPro" id="IPR013783">
    <property type="entry name" value="Ig-like_fold"/>
</dbReference>
<keyword evidence="5" id="KW-0326">Glycosidase</keyword>
<dbReference type="PANTHER" id="PTHR22600:SF57">
    <property type="entry name" value="BETA-N-ACETYLHEXOSAMINIDASE"/>
    <property type="match status" value="1"/>
</dbReference>
<evidence type="ECO:0000313" key="11">
    <source>
        <dbReference type="EMBL" id="ABC31485.1"/>
    </source>
</evidence>
<dbReference type="GO" id="GO:0005975">
    <property type="term" value="P:carbohydrate metabolic process"/>
    <property type="evidence" value="ECO:0007669"/>
    <property type="project" value="InterPro"/>
</dbReference>
<dbReference type="Gene3D" id="3.20.20.80">
    <property type="entry name" value="Glycosidases"/>
    <property type="match status" value="1"/>
</dbReference>
<dbReference type="Gene3D" id="2.60.40.290">
    <property type="match status" value="1"/>
</dbReference>
<feature type="active site" description="Proton donor" evidence="8">
    <location>
        <position position="557"/>
    </location>
</feature>
<dbReference type="InterPro" id="IPR029018">
    <property type="entry name" value="Hex-like_dom2"/>
</dbReference>
<keyword evidence="9" id="KW-0732">Signal</keyword>
<dbReference type="OrthoDB" id="9763537at2"/>
<dbReference type="SUPFAM" id="SSF55545">
    <property type="entry name" value="beta-N-acetylhexosaminidase-like domain"/>
    <property type="match status" value="1"/>
</dbReference>
<dbReference type="CDD" id="cd02847">
    <property type="entry name" value="E_set_Chitobiase_C"/>
    <property type="match status" value="1"/>
</dbReference>
<organism evidence="11 12">
    <name type="scientific">Hahella chejuensis (strain KCTC 2396)</name>
    <dbReference type="NCBI Taxonomy" id="349521"/>
    <lineage>
        <taxon>Bacteria</taxon>
        <taxon>Pseudomonadati</taxon>
        <taxon>Pseudomonadota</taxon>
        <taxon>Gammaproteobacteria</taxon>
        <taxon>Oceanospirillales</taxon>
        <taxon>Hahellaceae</taxon>
        <taxon>Hahella</taxon>
    </lineage>
</organism>
<dbReference type="STRING" id="349521.HCH_04791"/>
<protein>
    <recommendedName>
        <fullName evidence="3">beta-N-acetylhexosaminidase</fullName>
        <ecNumber evidence="3">3.2.1.52</ecNumber>
    </recommendedName>
    <alternativeName>
        <fullName evidence="6">Beta-N-acetylhexosaminidase</fullName>
    </alternativeName>
    <alternativeName>
        <fullName evidence="7">N-acetyl-beta-glucosaminidase</fullName>
    </alternativeName>
</protein>
<dbReference type="InterPro" id="IPR025705">
    <property type="entry name" value="Beta_hexosaminidase_sua/sub"/>
</dbReference>
<dbReference type="EMBL" id="CP000155">
    <property type="protein sequence ID" value="ABC31485.1"/>
    <property type="molecule type" value="Genomic_DNA"/>
</dbReference>
<dbReference type="InterPro" id="IPR015882">
    <property type="entry name" value="HEX_bac_N"/>
</dbReference>
<feature type="chain" id="PRO_5004214965" description="beta-N-acetylhexosaminidase" evidence="9">
    <location>
        <begin position="31"/>
        <end position="882"/>
    </location>
</feature>
<dbReference type="SUPFAM" id="SSF81296">
    <property type="entry name" value="E set domains"/>
    <property type="match status" value="1"/>
</dbReference>
<dbReference type="KEGG" id="hch:HCH_04791"/>
<comment type="similarity">
    <text evidence="2">Belongs to the glycosyl hydrolase 20 family.</text>
</comment>
<dbReference type="InterPro" id="IPR008965">
    <property type="entry name" value="CBM2/CBM3_carb-bd_dom_sf"/>
</dbReference>
<evidence type="ECO:0000256" key="2">
    <source>
        <dbReference type="ARBA" id="ARBA00006285"/>
    </source>
</evidence>
<evidence type="ECO:0000256" key="6">
    <source>
        <dbReference type="ARBA" id="ARBA00030512"/>
    </source>
</evidence>
<dbReference type="Gene3D" id="2.60.40.10">
    <property type="entry name" value="Immunoglobulins"/>
    <property type="match status" value="1"/>
</dbReference>